<dbReference type="Pfam" id="PF00534">
    <property type="entry name" value="Glycos_transf_1"/>
    <property type="match status" value="1"/>
</dbReference>
<dbReference type="Pfam" id="PF13439">
    <property type="entry name" value="Glyco_transf_4"/>
    <property type="match status" value="1"/>
</dbReference>
<organism evidence="3 4">
    <name type="scientific">Catonella morbi ATCC 51271</name>
    <dbReference type="NCBI Taxonomy" id="592026"/>
    <lineage>
        <taxon>Bacteria</taxon>
        <taxon>Bacillati</taxon>
        <taxon>Bacillota</taxon>
        <taxon>Clostridia</taxon>
        <taxon>Lachnospirales</taxon>
        <taxon>Lachnospiraceae</taxon>
        <taxon>Catonella</taxon>
    </lineage>
</organism>
<dbReference type="EMBL" id="ACIL03000019">
    <property type="protein sequence ID" value="ESL01833.1"/>
    <property type="molecule type" value="Genomic_DNA"/>
</dbReference>
<protein>
    <submittedName>
        <fullName evidence="3">Glycosyltransferase, group 1 family protein</fullName>
    </submittedName>
</protein>
<dbReference type="CDD" id="cd03801">
    <property type="entry name" value="GT4_PimA-like"/>
    <property type="match status" value="1"/>
</dbReference>
<proteinExistence type="predicted"/>
<dbReference type="Gene3D" id="3.40.50.2000">
    <property type="entry name" value="Glycogen Phosphorylase B"/>
    <property type="match status" value="2"/>
</dbReference>
<feature type="domain" description="Glycosyltransferase subfamily 4-like N-terminal" evidence="2">
    <location>
        <begin position="15"/>
        <end position="194"/>
    </location>
</feature>
<name>V2XYM1_9FIRM</name>
<dbReference type="PANTHER" id="PTHR45947:SF3">
    <property type="entry name" value="SULFOQUINOVOSYL TRANSFERASE SQD2"/>
    <property type="match status" value="1"/>
</dbReference>
<dbReference type="SUPFAM" id="SSF53756">
    <property type="entry name" value="UDP-Glycosyltransferase/glycogen phosphorylase"/>
    <property type="match status" value="1"/>
</dbReference>
<dbReference type="PANTHER" id="PTHR45947">
    <property type="entry name" value="SULFOQUINOVOSYL TRANSFERASE SQD2"/>
    <property type="match status" value="1"/>
</dbReference>
<dbReference type="GO" id="GO:0016757">
    <property type="term" value="F:glycosyltransferase activity"/>
    <property type="evidence" value="ECO:0007669"/>
    <property type="project" value="InterPro"/>
</dbReference>
<dbReference type="RefSeq" id="WP_023355794.1">
    <property type="nucleotide sequence ID" value="NZ_KI535370.1"/>
</dbReference>
<dbReference type="HOGENOM" id="CLU_032290_0_0_9"/>
<dbReference type="AlphaFoldDB" id="V2XYM1"/>
<evidence type="ECO:0000259" key="1">
    <source>
        <dbReference type="Pfam" id="PF00534"/>
    </source>
</evidence>
<keyword evidence="4" id="KW-1185">Reference proteome</keyword>
<dbReference type="InterPro" id="IPR028098">
    <property type="entry name" value="Glyco_trans_4-like_N"/>
</dbReference>
<dbReference type="eggNOG" id="COG0438">
    <property type="taxonomic scope" value="Bacteria"/>
</dbReference>
<feature type="domain" description="Glycosyl transferase family 1" evidence="1">
    <location>
        <begin position="206"/>
        <end position="328"/>
    </location>
</feature>
<evidence type="ECO:0000313" key="3">
    <source>
        <dbReference type="EMBL" id="ESL01833.1"/>
    </source>
</evidence>
<evidence type="ECO:0000313" key="4">
    <source>
        <dbReference type="Proteomes" id="UP000018227"/>
    </source>
</evidence>
<sequence>MRILNIIAQKPMSTGSGIYLTELVRVIAGQGHTQGVVAGVYKEDVIDLPEEAKFYPVYFNSEELPFNIFGMSDEMPYESTRYCDMTAEMEEKYKKAFLKIIDKAVDEIKPDIILCHHLYLLTSLVRERFPEMKVYGFCHNTDIRQMGKHNLEREFIIDNVRKLDRIFAPQKAQAVELDKIYGIDADNITLVGIGYNQSIFNADGRKKDKDVKRLLFTGKIAEKKGVMSLLKSLNKLDYPENELELTLVGGAGNEKEFYLIKELAEKCKYKVSFTGRLAPNEVAKRYKDSDVFILPSFFDAIPLVVIEALACGMKVVMTNLSGVPEFFAGNAPEANIRYVKLPTLRNMDEPVKEELPAFEEELAEKIRESIEDDSKVDVTCVKSLSWENILKKVLE</sequence>
<dbReference type="STRING" id="592026.GCWU0000282_002952"/>
<dbReference type="InterPro" id="IPR001296">
    <property type="entry name" value="Glyco_trans_1"/>
</dbReference>
<comment type="caution">
    <text evidence="3">The sequence shown here is derived from an EMBL/GenBank/DDBJ whole genome shotgun (WGS) entry which is preliminary data.</text>
</comment>
<accession>V2XYM1</accession>
<dbReference type="Proteomes" id="UP000018227">
    <property type="component" value="Unassembled WGS sequence"/>
</dbReference>
<keyword evidence="3" id="KW-0808">Transferase</keyword>
<reference evidence="3 4" key="1">
    <citation type="submission" date="2013-06" db="EMBL/GenBank/DDBJ databases">
        <authorList>
            <person name="Weinstock G."/>
            <person name="Sodergren E."/>
            <person name="Clifton S."/>
            <person name="Fulton L."/>
            <person name="Fulton B."/>
            <person name="Courtney L."/>
            <person name="Fronick C."/>
            <person name="Harrison M."/>
            <person name="Strong C."/>
            <person name="Farmer C."/>
            <person name="Delahaunty K."/>
            <person name="Markovic C."/>
            <person name="Hall O."/>
            <person name="Minx P."/>
            <person name="Tomlinson C."/>
            <person name="Mitreva M."/>
            <person name="Nelson J."/>
            <person name="Hou S."/>
            <person name="Wollam A."/>
            <person name="Pepin K.H."/>
            <person name="Johnson M."/>
            <person name="Bhonagiri V."/>
            <person name="Nash W.E."/>
            <person name="Warren W."/>
            <person name="Chinwalla A."/>
            <person name="Mardis E.R."/>
            <person name="Wilson R.K."/>
        </authorList>
    </citation>
    <scope>NUCLEOTIDE SEQUENCE [LARGE SCALE GENOMIC DNA]</scope>
    <source>
        <strain evidence="3 4">ATCC 51271</strain>
    </source>
</reference>
<dbReference type="InterPro" id="IPR050194">
    <property type="entry name" value="Glycosyltransferase_grp1"/>
</dbReference>
<evidence type="ECO:0000259" key="2">
    <source>
        <dbReference type="Pfam" id="PF13439"/>
    </source>
</evidence>
<gene>
    <name evidence="3" type="ORF">GCWU0000282_002952</name>
</gene>
<dbReference type="OrthoDB" id="9804196at2"/>